<evidence type="ECO:0000256" key="6">
    <source>
        <dbReference type="ARBA" id="ARBA00024536"/>
    </source>
</evidence>
<evidence type="ECO:0000256" key="5">
    <source>
        <dbReference type="ARBA" id="ARBA00023244"/>
    </source>
</evidence>
<comment type="function">
    <text evidence="7">Involved in coproporphyrin-dependent heme b biosynthesis. Catalyzes the insertion of ferrous iron into coproporphyrin III to form Fe-coproporphyrin III.</text>
</comment>
<dbReference type="InterPro" id="IPR001015">
    <property type="entry name" value="Ferrochelatase"/>
</dbReference>
<evidence type="ECO:0000256" key="2">
    <source>
        <dbReference type="ARBA" id="ARBA00023004"/>
    </source>
</evidence>
<dbReference type="InterPro" id="IPR033659">
    <property type="entry name" value="Ferrochelatase_N"/>
</dbReference>
<keyword evidence="7" id="KW-0963">Cytoplasm</keyword>
<dbReference type="EMBL" id="JBHUEE010000007">
    <property type="protein sequence ID" value="MFD1718842.1"/>
    <property type="molecule type" value="Genomic_DNA"/>
</dbReference>
<comment type="similarity">
    <text evidence="7 8">Belongs to the ferrochelatase family.</text>
</comment>
<keyword evidence="5 7" id="KW-0627">Porphyrin biosynthesis</keyword>
<evidence type="ECO:0000256" key="8">
    <source>
        <dbReference type="RuleBase" id="RU004185"/>
    </source>
</evidence>
<dbReference type="HAMAP" id="MF_00323">
    <property type="entry name" value="Ferrochelatase"/>
    <property type="match status" value="1"/>
</dbReference>
<comment type="pathway">
    <text evidence="1 7">Porphyrin-containing compound metabolism; protoheme biosynthesis.</text>
</comment>
<feature type="binding site" evidence="7">
    <location>
        <position position="187"/>
    </location>
    <ligand>
        <name>Fe(2+)</name>
        <dbReference type="ChEBI" id="CHEBI:29033"/>
    </ligand>
</feature>
<reference evidence="10" key="1">
    <citation type="journal article" date="2019" name="Int. J. Syst. Evol. Microbiol.">
        <title>The Global Catalogue of Microorganisms (GCM) 10K type strain sequencing project: providing services to taxonomists for standard genome sequencing and annotation.</title>
        <authorList>
            <consortium name="The Broad Institute Genomics Platform"/>
            <consortium name="The Broad Institute Genome Sequencing Center for Infectious Disease"/>
            <person name="Wu L."/>
            <person name="Ma J."/>
        </authorList>
    </citation>
    <scope>NUCLEOTIDE SEQUENCE [LARGE SCALE GENOMIC DNA]</scope>
    <source>
        <strain evidence="10">JCM 17130</strain>
    </source>
</reference>
<comment type="caution">
    <text evidence="7">Lacks conserved residue(s) required for the propagation of feature annotation.</text>
</comment>
<dbReference type="NCBIfam" id="NF000689">
    <property type="entry name" value="PRK00035.2-1"/>
    <property type="match status" value="1"/>
</dbReference>
<feature type="binding site" evidence="7">
    <location>
        <position position="56"/>
    </location>
    <ligand>
        <name>Fe-coproporphyrin III</name>
        <dbReference type="ChEBI" id="CHEBI:68438"/>
    </ligand>
</feature>
<comment type="caution">
    <text evidence="9">The sequence shown here is derived from an EMBL/GenBank/DDBJ whole genome shotgun (WGS) entry which is preliminary data.</text>
</comment>
<organism evidence="9 10">
    <name type="scientific">Georgenia deserti</name>
    <dbReference type="NCBI Taxonomy" id="2093781"/>
    <lineage>
        <taxon>Bacteria</taxon>
        <taxon>Bacillati</taxon>
        <taxon>Actinomycetota</taxon>
        <taxon>Actinomycetes</taxon>
        <taxon>Micrococcales</taxon>
        <taxon>Bogoriellaceae</taxon>
        <taxon>Georgenia</taxon>
    </lineage>
</organism>
<dbReference type="CDD" id="cd00419">
    <property type="entry name" value="Ferrochelatase_C"/>
    <property type="match status" value="1"/>
</dbReference>
<dbReference type="Gene3D" id="3.40.50.1400">
    <property type="match status" value="2"/>
</dbReference>
<evidence type="ECO:0000256" key="3">
    <source>
        <dbReference type="ARBA" id="ARBA00023133"/>
    </source>
</evidence>
<dbReference type="CDD" id="cd03411">
    <property type="entry name" value="Ferrochelatase_N"/>
    <property type="match status" value="1"/>
</dbReference>
<gene>
    <name evidence="7" type="primary">cpfC</name>
    <name evidence="9" type="ORF">ACFSE6_13420</name>
</gene>
<name>A0ABW4L8L3_9MICO</name>
<comment type="subcellular location">
    <subcellularLocation>
        <location evidence="7">Cytoplasm</location>
    </subcellularLocation>
</comment>
<evidence type="ECO:0000313" key="10">
    <source>
        <dbReference type="Proteomes" id="UP001597277"/>
    </source>
</evidence>
<dbReference type="PANTHER" id="PTHR11108:SF1">
    <property type="entry name" value="FERROCHELATASE, MITOCHONDRIAL"/>
    <property type="match status" value="1"/>
</dbReference>
<keyword evidence="3 7" id="KW-0350">Heme biosynthesis</keyword>
<comment type="catalytic activity">
    <reaction evidence="6">
        <text>Fe-coproporphyrin III + 2 H(+) = coproporphyrin III + Fe(2+)</text>
        <dbReference type="Rhea" id="RHEA:49572"/>
        <dbReference type="ChEBI" id="CHEBI:15378"/>
        <dbReference type="ChEBI" id="CHEBI:29033"/>
        <dbReference type="ChEBI" id="CHEBI:68438"/>
        <dbReference type="ChEBI" id="CHEBI:131725"/>
        <dbReference type="EC" id="4.99.1.9"/>
    </reaction>
    <physiologicalReaction direction="right-to-left" evidence="6">
        <dbReference type="Rhea" id="RHEA:49574"/>
    </physiologicalReaction>
</comment>
<evidence type="ECO:0000256" key="4">
    <source>
        <dbReference type="ARBA" id="ARBA00023239"/>
    </source>
</evidence>
<dbReference type="RefSeq" id="WP_388007940.1">
    <property type="nucleotide sequence ID" value="NZ_JBHUEE010000007.1"/>
</dbReference>
<keyword evidence="4 7" id="KW-0456">Lyase</keyword>
<dbReference type="Proteomes" id="UP001597277">
    <property type="component" value="Unassembled WGS sequence"/>
</dbReference>
<keyword evidence="7" id="KW-0479">Metal-binding</keyword>
<evidence type="ECO:0000256" key="7">
    <source>
        <dbReference type="HAMAP-Rule" id="MF_00323"/>
    </source>
</evidence>
<keyword evidence="2 7" id="KW-0408">Iron</keyword>
<dbReference type="EC" id="4.99.1.9" evidence="7"/>
<sequence>MTDLNPYDAVLLLSFGGPEKPEDVVPFLRNVTAGRGIPDSRLEEVGEHYYAFGGRSPINDQNRALLAALRAELAERGVTVPVAWGNRNWDPYLTDSLRELHDAGARRVLTLVTSAYASYSGCRQYREDIAAALGTLAEEGRYLEVDKIRPYFNAPGFVEANVDAVVGAYERLGVPPSPDAPLVFVTHSIPTTMEVASGVGNPASYSGQHLDVAAVVASRAAERLGASIPWELAYCSRSGTPFTPWTEPDVGRSVTALHAGGARHVVLAPIGFISDHMEVIYDLDTEAREVADELGMPMERAATAGTHPAFVSGLVDLLLERAGSDRGEVPERPTVGVLGPWHDVCPSGCCYRQAGVDSGVPAACERSDAMLTVA</sequence>
<evidence type="ECO:0000256" key="1">
    <source>
        <dbReference type="ARBA" id="ARBA00004744"/>
    </source>
</evidence>
<dbReference type="InterPro" id="IPR033644">
    <property type="entry name" value="Ferrochelatase_C"/>
</dbReference>
<protein>
    <recommendedName>
        <fullName evidence="7">Coproporphyrin III ferrochelatase</fullName>
        <ecNumber evidence="7">4.99.1.9</ecNumber>
    </recommendedName>
</protein>
<accession>A0ABW4L8L3</accession>
<feature type="binding site" evidence="7">
    <location>
        <position position="125"/>
    </location>
    <ligand>
        <name>Fe-coproporphyrin III</name>
        <dbReference type="ChEBI" id="CHEBI:68438"/>
    </ligand>
</feature>
<dbReference type="SUPFAM" id="SSF53800">
    <property type="entry name" value="Chelatase"/>
    <property type="match status" value="1"/>
</dbReference>
<dbReference type="PANTHER" id="PTHR11108">
    <property type="entry name" value="FERROCHELATASE"/>
    <property type="match status" value="1"/>
</dbReference>
<evidence type="ECO:0000313" key="9">
    <source>
        <dbReference type="EMBL" id="MFD1718842.1"/>
    </source>
</evidence>
<proteinExistence type="inferred from homology"/>
<feature type="binding site" evidence="7">
    <location>
        <position position="278"/>
    </location>
    <ligand>
        <name>Fe(2+)</name>
        <dbReference type="ChEBI" id="CHEBI:29033"/>
    </ligand>
</feature>
<keyword evidence="10" id="KW-1185">Reference proteome</keyword>
<dbReference type="Pfam" id="PF00762">
    <property type="entry name" value="Ferrochelatase"/>
    <property type="match status" value="1"/>
</dbReference>